<evidence type="ECO:0000256" key="6">
    <source>
        <dbReference type="ARBA" id="ARBA00022777"/>
    </source>
</evidence>
<evidence type="ECO:0000256" key="1">
    <source>
        <dbReference type="ARBA" id="ARBA00022448"/>
    </source>
</evidence>
<dbReference type="InterPro" id="IPR003501">
    <property type="entry name" value="PTS_EIIB_2/3"/>
</dbReference>
<comment type="caution">
    <text evidence="9">The sequence shown here is derived from an EMBL/GenBank/DDBJ whole genome shotgun (WGS) entry which is preliminary data.</text>
</comment>
<dbReference type="Proteomes" id="UP001142078">
    <property type="component" value="Unassembled WGS sequence"/>
</dbReference>
<dbReference type="AlphaFoldDB" id="A0A9X2MJW8"/>
<organism evidence="9 10">
    <name type="scientific">Anaerosalibacter massiliensis</name>
    <dbReference type="NCBI Taxonomy" id="1347392"/>
    <lineage>
        <taxon>Bacteria</taxon>
        <taxon>Bacillati</taxon>
        <taxon>Bacillota</taxon>
        <taxon>Tissierellia</taxon>
        <taxon>Tissierellales</taxon>
        <taxon>Sporanaerobacteraceae</taxon>
        <taxon>Anaerosalibacter</taxon>
    </lineage>
</organism>
<evidence type="ECO:0000259" key="8">
    <source>
        <dbReference type="PROSITE" id="PS51100"/>
    </source>
</evidence>
<keyword evidence="5" id="KW-0598">Phosphotransferase system</keyword>
<evidence type="ECO:0000256" key="5">
    <source>
        <dbReference type="ARBA" id="ARBA00022683"/>
    </source>
</evidence>
<protein>
    <submittedName>
        <fullName evidence="9">PTS sugar transporter subunit IIB</fullName>
    </submittedName>
</protein>
<accession>A0A9X2MJW8</accession>
<feature type="modified residue" description="Phosphocysteine; by EIIA" evidence="7">
    <location>
        <position position="8"/>
    </location>
</feature>
<keyword evidence="10" id="KW-1185">Reference proteome</keyword>
<evidence type="ECO:0000256" key="4">
    <source>
        <dbReference type="ARBA" id="ARBA00022679"/>
    </source>
</evidence>
<proteinExistence type="predicted"/>
<keyword evidence="4" id="KW-0808">Transferase</keyword>
<dbReference type="EMBL" id="JANJZL010000006">
    <property type="protein sequence ID" value="MCR2044410.1"/>
    <property type="molecule type" value="Genomic_DNA"/>
</dbReference>
<evidence type="ECO:0000256" key="3">
    <source>
        <dbReference type="ARBA" id="ARBA00022597"/>
    </source>
</evidence>
<dbReference type="InterPro" id="IPR051819">
    <property type="entry name" value="PTS_sugar-specific_EIIB"/>
</dbReference>
<evidence type="ECO:0000313" key="9">
    <source>
        <dbReference type="EMBL" id="MCR2044410.1"/>
    </source>
</evidence>
<dbReference type="RefSeq" id="WP_257490482.1">
    <property type="nucleotide sequence ID" value="NZ_JANJZL010000006.1"/>
</dbReference>
<evidence type="ECO:0000256" key="2">
    <source>
        <dbReference type="ARBA" id="ARBA00022553"/>
    </source>
</evidence>
<sequence length="105" mass="11913">MYEVLVLCSAGMSTSMLVEKIKKEIEKKEVNLNIQAVSITEGKFLIKKEEYDLLLLGPQVAFMKEQMEHLVNGKCPVRVINSTDYGMMNADNVLTSIMETLNNRK</sequence>
<dbReference type="InterPro" id="IPR036095">
    <property type="entry name" value="PTS_EIIB-like_sf"/>
</dbReference>
<evidence type="ECO:0000256" key="7">
    <source>
        <dbReference type="PROSITE-ProRule" id="PRU00423"/>
    </source>
</evidence>
<reference evidence="9" key="1">
    <citation type="submission" date="2022-07" db="EMBL/GenBank/DDBJ databases">
        <title>Enhanced cultured diversity of the mouse gut microbiota enables custom-made synthetic communities.</title>
        <authorList>
            <person name="Afrizal A."/>
        </authorList>
    </citation>
    <scope>NUCLEOTIDE SEQUENCE</scope>
    <source>
        <strain evidence="9">DSM 29482</strain>
    </source>
</reference>
<keyword evidence="3 9" id="KW-0762">Sugar transport</keyword>
<dbReference type="GO" id="GO:0009401">
    <property type="term" value="P:phosphoenolpyruvate-dependent sugar phosphotransferase system"/>
    <property type="evidence" value="ECO:0007669"/>
    <property type="project" value="UniProtKB-KW"/>
</dbReference>
<name>A0A9X2MJW8_9FIRM</name>
<dbReference type="InterPro" id="IPR013012">
    <property type="entry name" value="PTS_EIIB_3"/>
</dbReference>
<dbReference type="Pfam" id="PF02302">
    <property type="entry name" value="PTS_IIB"/>
    <property type="match status" value="1"/>
</dbReference>
<dbReference type="PROSITE" id="PS51100">
    <property type="entry name" value="PTS_EIIB_TYPE_3"/>
    <property type="match status" value="1"/>
</dbReference>
<dbReference type="GO" id="GO:0016301">
    <property type="term" value="F:kinase activity"/>
    <property type="evidence" value="ECO:0007669"/>
    <property type="project" value="UniProtKB-KW"/>
</dbReference>
<dbReference type="PANTHER" id="PTHR34581">
    <property type="entry name" value="PTS SYSTEM N,N'-DIACETYLCHITOBIOSE-SPECIFIC EIIB COMPONENT"/>
    <property type="match status" value="1"/>
</dbReference>
<keyword evidence="1" id="KW-0813">Transport</keyword>
<dbReference type="GO" id="GO:0008982">
    <property type="term" value="F:protein-N(PI)-phosphohistidine-sugar phosphotransferase activity"/>
    <property type="evidence" value="ECO:0007669"/>
    <property type="project" value="InterPro"/>
</dbReference>
<feature type="domain" description="PTS EIIB type-3" evidence="8">
    <location>
        <begin position="1"/>
        <end position="105"/>
    </location>
</feature>
<gene>
    <name evidence="9" type="ORF">NSA23_09825</name>
</gene>
<evidence type="ECO:0000313" key="10">
    <source>
        <dbReference type="Proteomes" id="UP001142078"/>
    </source>
</evidence>
<dbReference type="SUPFAM" id="SSF52794">
    <property type="entry name" value="PTS system IIB component-like"/>
    <property type="match status" value="1"/>
</dbReference>
<dbReference type="Gene3D" id="3.40.50.2300">
    <property type="match status" value="1"/>
</dbReference>
<keyword evidence="6" id="KW-0418">Kinase</keyword>
<keyword evidence="2" id="KW-0597">Phosphoprotein</keyword>
<dbReference type="PANTHER" id="PTHR34581:SF2">
    <property type="entry name" value="PTS SYSTEM N,N'-DIACETYLCHITOBIOSE-SPECIFIC EIIB COMPONENT"/>
    <property type="match status" value="1"/>
</dbReference>